<evidence type="ECO:0000259" key="2">
    <source>
        <dbReference type="Pfam" id="PF02525"/>
    </source>
</evidence>
<dbReference type="Pfam" id="PF02525">
    <property type="entry name" value="Flavodoxin_2"/>
    <property type="match status" value="1"/>
</dbReference>
<evidence type="ECO:0000256" key="1">
    <source>
        <dbReference type="ARBA" id="ARBA00023002"/>
    </source>
</evidence>
<keyword evidence="1" id="KW-0560">Oxidoreductase</keyword>
<dbReference type="InterPro" id="IPR029039">
    <property type="entry name" value="Flavoprotein-like_sf"/>
</dbReference>
<dbReference type="SUPFAM" id="SSF52218">
    <property type="entry name" value="Flavoproteins"/>
    <property type="match status" value="1"/>
</dbReference>
<organism evidence="3 4">
    <name type="scientific">Flavobacterium azooxidireducens</name>
    <dbReference type="NCBI Taxonomy" id="1871076"/>
    <lineage>
        <taxon>Bacteria</taxon>
        <taxon>Pseudomonadati</taxon>
        <taxon>Bacteroidota</taxon>
        <taxon>Flavobacteriia</taxon>
        <taxon>Flavobacteriales</taxon>
        <taxon>Flavobacteriaceae</taxon>
        <taxon>Flavobacterium</taxon>
    </lineage>
</organism>
<accession>A0ABY4KEV7</accession>
<protein>
    <submittedName>
        <fullName evidence="3">NAD(P)H-dependent oxidoreductase</fullName>
    </submittedName>
</protein>
<reference evidence="3" key="1">
    <citation type="submission" date="2022-04" db="EMBL/GenBank/DDBJ databases">
        <title>Consumption of N2O by Flavobacterium azooxidireducens sp. nov. isolated from Decomposing Leaf Litter of Phragmites australis (Cav.).</title>
        <authorList>
            <person name="Behrendt U."/>
            <person name="Spanner T."/>
            <person name="Augustin J."/>
            <person name="Horn M.A."/>
            <person name="Kolb S."/>
            <person name="Ulrich A."/>
        </authorList>
    </citation>
    <scope>NUCLEOTIDE SEQUENCE</scope>
    <source>
        <strain evidence="3">IGB 4-14</strain>
    </source>
</reference>
<evidence type="ECO:0000313" key="4">
    <source>
        <dbReference type="Proteomes" id="UP000830583"/>
    </source>
</evidence>
<name>A0ABY4KEV7_9FLAO</name>
<dbReference type="Gene3D" id="3.40.50.360">
    <property type="match status" value="1"/>
</dbReference>
<feature type="domain" description="Flavodoxin-like fold" evidence="2">
    <location>
        <begin position="5"/>
        <end position="168"/>
    </location>
</feature>
<evidence type="ECO:0000313" key="3">
    <source>
        <dbReference type="EMBL" id="UPQ78855.1"/>
    </source>
</evidence>
<keyword evidence="4" id="KW-1185">Reference proteome</keyword>
<sequence>MPQNKILILFAHPLYEKSFVNQTLVSHIPKSNHITFHDLYEEYPEFDIDVKREQALLEKHDIIIWHHPLYWYSCPPLLKQWIDMVLEYDWAYGKKGKALQNKMIFQAITTGGLKENYCETGRDRFTIPDLLEPFNQTAKVCNMIYLPPFVVHGTHKMNEEEAINHAKTYAELLLFLTKNEINSEEINSNFYMNEWFLKIKSNG</sequence>
<gene>
    <name evidence="3" type="ORF">M0M57_14700</name>
</gene>
<dbReference type="Proteomes" id="UP000830583">
    <property type="component" value="Chromosome"/>
</dbReference>
<dbReference type="InterPro" id="IPR003680">
    <property type="entry name" value="Flavodoxin_fold"/>
</dbReference>
<dbReference type="EMBL" id="CP096205">
    <property type="protein sequence ID" value="UPQ78855.1"/>
    <property type="molecule type" value="Genomic_DNA"/>
</dbReference>
<dbReference type="RefSeq" id="WP_248433821.1">
    <property type="nucleotide sequence ID" value="NZ_CP096205.1"/>
</dbReference>
<dbReference type="PANTHER" id="PTHR47307:SF1">
    <property type="entry name" value="GLUTATHIONE-REGULATED POTASSIUM-EFFLUX SYSTEM ANCILLARY PROTEIN KEFG"/>
    <property type="match status" value="1"/>
</dbReference>
<dbReference type="InterPro" id="IPR046980">
    <property type="entry name" value="KefG/KefF"/>
</dbReference>
<dbReference type="PANTHER" id="PTHR47307">
    <property type="entry name" value="GLUTATHIONE-REGULATED POTASSIUM-EFFLUX SYSTEM ANCILLARY PROTEIN KEFG"/>
    <property type="match status" value="1"/>
</dbReference>
<proteinExistence type="predicted"/>